<keyword evidence="3 6" id="KW-0408">Iron</keyword>
<dbReference type="GO" id="GO:0046872">
    <property type="term" value="F:metal ion binding"/>
    <property type="evidence" value="ECO:0007669"/>
    <property type="project" value="UniProtKB-KW"/>
</dbReference>
<dbReference type="InterPro" id="IPR006251">
    <property type="entry name" value="Homoacnase/IPMdehydase_lsu"/>
</dbReference>
<dbReference type="HAMAP" id="MF_01027">
    <property type="entry name" value="LeuC_type2"/>
    <property type="match status" value="1"/>
</dbReference>
<comment type="cofactor">
    <cofactor evidence="6">
        <name>[4Fe-4S] cluster</name>
        <dbReference type="ChEBI" id="CHEBI:49883"/>
    </cofactor>
    <text evidence="6">Binds 1 [4Fe-4S] cluster per subunit.</text>
</comment>
<dbReference type="NCBIfam" id="NF001614">
    <property type="entry name" value="PRK00402.1"/>
    <property type="match status" value="1"/>
</dbReference>
<evidence type="ECO:0000256" key="1">
    <source>
        <dbReference type="ARBA" id="ARBA00022485"/>
    </source>
</evidence>
<keyword evidence="4 6" id="KW-0411">Iron-sulfur</keyword>
<dbReference type="PANTHER" id="PTHR43822:SF2">
    <property type="entry name" value="HOMOACONITASE, MITOCHONDRIAL"/>
    <property type="match status" value="1"/>
</dbReference>
<dbReference type="NCBIfam" id="TIGR02086">
    <property type="entry name" value="IPMI_arch"/>
    <property type="match status" value="1"/>
</dbReference>
<feature type="binding site" evidence="6">
    <location>
        <position position="356"/>
    </location>
    <ligand>
        <name>[4Fe-4S] cluster</name>
        <dbReference type="ChEBI" id="CHEBI:49883"/>
    </ligand>
</feature>
<evidence type="ECO:0000259" key="7">
    <source>
        <dbReference type="Pfam" id="PF00330"/>
    </source>
</evidence>
<reference evidence="9" key="1">
    <citation type="submission" date="2018-02" db="EMBL/GenBank/DDBJ databases">
        <authorList>
            <person name="Hausmann B."/>
        </authorList>
    </citation>
    <scope>NUCLEOTIDE SEQUENCE [LARGE SCALE GENOMIC DNA]</scope>
    <source>
        <strain evidence="9">Peat soil MAG SbF1</strain>
    </source>
</reference>
<comment type="similarity">
    <text evidence="6">Belongs to the aconitase/IPM isomerase family. LeuC type 2 subfamily.</text>
</comment>
<accession>A0A2U3LYS3</accession>
<keyword evidence="1 6" id="KW-0004">4Fe-4S</keyword>
<dbReference type="Gene3D" id="3.30.499.10">
    <property type="entry name" value="Aconitase, domain 3"/>
    <property type="match status" value="2"/>
</dbReference>
<dbReference type="PRINTS" id="PR00415">
    <property type="entry name" value="ACONITASE"/>
</dbReference>
<dbReference type="AlphaFoldDB" id="A0A2U3LYS3"/>
<feature type="domain" description="Aconitase/3-isopropylmalate dehydratase large subunit alpha/beta/alpha" evidence="7">
    <location>
        <begin position="6"/>
        <end position="282"/>
    </location>
</feature>
<dbReference type="UniPathway" id="UPA00048">
    <property type="reaction ID" value="UER00071"/>
</dbReference>
<dbReference type="Proteomes" id="UP000238916">
    <property type="component" value="Unassembled WGS sequence"/>
</dbReference>
<dbReference type="GO" id="GO:0051539">
    <property type="term" value="F:4 iron, 4 sulfur cluster binding"/>
    <property type="evidence" value="ECO:0007669"/>
    <property type="project" value="UniProtKB-KW"/>
</dbReference>
<feature type="binding site" evidence="6">
    <location>
        <position position="359"/>
    </location>
    <ligand>
        <name>[4Fe-4S] cluster</name>
        <dbReference type="ChEBI" id="CHEBI:49883"/>
    </ligand>
</feature>
<dbReference type="GO" id="GO:0009098">
    <property type="term" value="P:L-leucine biosynthetic process"/>
    <property type="evidence" value="ECO:0007669"/>
    <property type="project" value="UniProtKB-UniRule"/>
</dbReference>
<dbReference type="InterPro" id="IPR011826">
    <property type="entry name" value="HAcnase/IPMdehydase_lsu_prok"/>
</dbReference>
<evidence type="ECO:0000256" key="3">
    <source>
        <dbReference type="ARBA" id="ARBA00023004"/>
    </source>
</evidence>
<dbReference type="InterPro" id="IPR001030">
    <property type="entry name" value="Acoase/IPM_deHydtase_lsu_aba"/>
</dbReference>
<feature type="binding site" evidence="6">
    <location>
        <position position="296"/>
    </location>
    <ligand>
        <name>[4Fe-4S] cluster</name>
        <dbReference type="ChEBI" id="CHEBI:49883"/>
    </ligand>
</feature>
<evidence type="ECO:0000256" key="6">
    <source>
        <dbReference type="HAMAP-Rule" id="MF_01027"/>
    </source>
</evidence>
<organism evidence="8 9">
    <name type="scientific">Candidatus Desulfosporosinus infrequens</name>
    <dbReference type="NCBI Taxonomy" id="2043169"/>
    <lineage>
        <taxon>Bacteria</taxon>
        <taxon>Bacillati</taxon>
        <taxon>Bacillota</taxon>
        <taxon>Clostridia</taxon>
        <taxon>Eubacteriales</taxon>
        <taxon>Desulfitobacteriaceae</taxon>
        <taxon>Desulfosporosinus</taxon>
    </lineage>
</organism>
<proteinExistence type="inferred from homology"/>
<dbReference type="GO" id="GO:0003861">
    <property type="term" value="F:3-isopropylmalate dehydratase activity"/>
    <property type="evidence" value="ECO:0007669"/>
    <property type="project" value="UniProtKB-UniRule"/>
</dbReference>
<keyword evidence="6" id="KW-0432">Leucine biosynthesis</keyword>
<gene>
    <name evidence="8" type="primary">leuC_2</name>
    <name evidence="6" type="synonym">leuC</name>
    <name evidence="8" type="ORF">SBF1_980005</name>
</gene>
<dbReference type="EC" id="4.2.1.33" evidence="6"/>
<dbReference type="InterPro" id="IPR015931">
    <property type="entry name" value="Acnase/IPM_dHydase_lsu_aba_1/3"/>
</dbReference>
<dbReference type="InterPro" id="IPR050067">
    <property type="entry name" value="IPM_dehydratase_rel_enz"/>
</dbReference>
<dbReference type="EMBL" id="OMOF01000970">
    <property type="protein sequence ID" value="SPF56996.1"/>
    <property type="molecule type" value="Genomic_DNA"/>
</dbReference>
<keyword evidence="6" id="KW-0100">Branched-chain amino acid biosynthesis</keyword>
<keyword evidence="2 6" id="KW-0479">Metal-binding</keyword>
<feature type="domain" description="Aconitase/3-isopropylmalate dehydratase large subunit alpha/beta/alpha" evidence="7">
    <location>
        <begin position="284"/>
        <end position="407"/>
    </location>
</feature>
<dbReference type="Pfam" id="PF00330">
    <property type="entry name" value="Aconitase"/>
    <property type="match status" value="2"/>
</dbReference>
<keyword evidence="5 6" id="KW-0456">Lyase</keyword>
<comment type="catalytic activity">
    <reaction evidence="6">
        <text>(2R,3S)-3-isopropylmalate = (2S)-2-isopropylmalate</text>
        <dbReference type="Rhea" id="RHEA:32287"/>
        <dbReference type="ChEBI" id="CHEBI:1178"/>
        <dbReference type="ChEBI" id="CHEBI:35121"/>
        <dbReference type="EC" id="4.2.1.33"/>
    </reaction>
</comment>
<evidence type="ECO:0000313" key="8">
    <source>
        <dbReference type="EMBL" id="SPF56996.1"/>
    </source>
</evidence>
<comment type="pathway">
    <text evidence="6">Amino-acid biosynthesis; L-leucine biosynthesis; L-leucine from 3-methyl-2-oxobutanoate: step 2/4.</text>
</comment>
<dbReference type="PANTHER" id="PTHR43822">
    <property type="entry name" value="HOMOACONITASE, MITOCHONDRIAL-RELATED"/>
    <property type="match status" value="1"/>
</dbReference>
<name>A0A2U3LYS3_9FIRM</name>
<keyword evidence="6" id="KW-0028">Amino-acid biosynthesis</keyword>
<evidence type="ECO:0000313" key="9">
    <source>
        <dbReference type="Proteomes" id="UP000238916"/>
    </source>
</evidence>
<dbReference type="NCBIfam" id="TIGR01343">
    <property type="entry name" value="hacA_fam"/>
    <property type="match status" value="1"/>
</dbReference>
<dbReference type="InterPro" id="IPR036008">
    <property type="entry name" value="Aconitase_4Fe-4S_dom"/>
</dbReference>
<comment type="subunit">
    <text evidence="6">Heterodimer of LeuC and LeuD.</text>
</comment>
<sequence>MNAIEKIIATHAGLKVVKPGQIVDVKLDYVMANDATTTLAIDVFKKELKGERVFDREKVVLVMDHYTPCCSVDAAETHKKMRQFGMDQELKYVYDGVGVCHQLMLEHHAKPGDFIIGADSHTCTYGAIGALSTGMGSTDVAVGWKEGKVWIKVPPVIKIHVSGKWPKGVYSKDLVLKVIGDLTAKGATYKALVFEGEAVRDLTVSERATLCNMGIEAGAKFAYVQPDDKVKAFMKEWGREYYPVIEPDEDASYERVLTYNVANLEPQIAYPHSVDQVKPLSDFEGLEIDEVFLGACTNGRFEDLETAAAILKGKRISDKVRMLVTPASNAVYMEAMERGLIRNFIESGAMVSPPGCSACFGGTIGIIGPGERLLTTANRNFKGRVGSPDGEIYLASPATAAASALYGKITDPRKVI</sequence>
<evidence type="ECO:0000256" key="2">
    <source>
        <dbReference type="ARBA" id="ARBA00022723"/>
    </source>
</evidence>
<protein>
    <recommendedName>
        <fullName evidence="6">3-isopropylmalate dehydratase large subunit</fullName>
        <ecNumber evidence="6">4.2.1.33</ecNumber>
    </recommendedName>
    <alternativeName>
        <fullName evidence="6">Alpha-IPM isomerase</fullName>
        <shortName evidence="6">IPMI</shortName>
    </alternativeName>
    <alternativeName>
        <fullName evidence="6">Isopropylmalate isomerase</fullName>
    </alternativeName>
</protein>
<evidence type="ECO:0000256" key="5">
    <source>
        <dbReference type="ARBA" id="ARBA00023239"/>
    </source>
</evidence>
<comment type="function">
    <text evidence="6">Catalyzes the isomerization between 2-isopropylmalate and 3-isopropylmalate, via the formation of 2-isopropylmaleate.</text>
</comment>
<dbReference type="OrthoDB" id="9764318at2"/>
<evidence type="ECO:0000256" key="4">
    <source>
        <dbReference type="ARBA" id="ARBA00023014"/>
    </source>
</evidence>
<dbReference type="SUPFAM" id="SSF53732">
    <property type="entry name" value="Aconitase iron-sulfur domain"/>
    <property type="match status" value="1"/>
</dbReference>